<evidence type="ECO:0000256" key="3">
    <source>
        <dbReference type="SAM" id="Phobius"/>
    </source>
</evidence>
<keyword evidence="3" id="KW-0472">Membrane</keyword>
<keyword evidence="3" id="KW-0812">Transmembrane</keyword>
<dbReference type="Proteomes" id="UP000542813">
    <property type="component" value="Unassembled WGS sequence"/>
</dbReference>
<dbReference type="InterPro" id="IPR046253">
    <property type="entry name" value="DUF6286"/>
</dbReference>
<protein>
    <submittedName>
        <fullName evidence="5">Putative alkaline shock family protein YloU</fullName>
    </submittedName>
</protein>
<sequence>MSAGAGAAEAADATAQQDVDTRGRLEIHERVVRKIAERAAAGVAGRTEQSTVWERLGGRSLPHANARVIGRHVRLEVEVGAPGGASLPDLAAAVRDAVAREVADLTGFAVDRVDVRVAAVAPFRASPEAEPLPAAGRPAAPGIARKAGLLVALLLVALGIAGIYDALVQGGVVDGRKLVEPLLEWLDGLEPQDWMLPAGIAVAAVGLLLVLAALWPRPRRSLPVAARTGVFATRGAVEELTVDSAAGHGGVLGASAKARPRAVVVRVVTDGEPGTAAEVRQGVADRLTRLARAPKVRVGARRKEER</sequence>
<dbReference type="RefSeq" id="WP_184826523.1">
    <property type="nucleotide sequence ID" value="NZ_JACHMM010000001.1"/>
</dbReference>
<feature type="transmembrane region" description="Helical" evidence="3">
    <location>
        <begin position="194"/>
        <end position="215"/>
    </location>
</feature>
<dbReference type="EMBL" id="JACHMM010000001">
    <property type="protein sequence ID" value="MBB5790459.1"/>
    <property type="molecule type" value="Genomic_DNA"/>
</dbReference>
<evidence type="ECO:0000313" key="5">
    <source>
        <dbReference type="EMBL" id="MBB5790459.1"/>
    </source>
</evidence>
<dbReference type="Pfam" id="PF03780">
    <property type="entry name" value="Asp23"/>
    <property type="match status" value="1"/>
</dbReference>
<gene>
    <name evidence="5" type="ORF">HD601_005034</name>
</gene>
<evidence type="ECO:0000259" key="4">
    <source>
        <dbReference type="Pfam" id="PF19803"/>
    </source>
</evidence>
<keyword evidence="3" id="KW-1133">Transmembrane helix</keyword>
<proteinExistence type="inferred from homology"/>
<comment type="caution">
    <text evidence="5">The sequence shown here is derived from an EMBL/GenBank/DDBJ whole genome shotgun (WGS) entry which is preliminary data.</text>
</comment>
<name>A0A7W9GUV2_9ACTN</name>
<dbReference type="Pfam" id="PF19803">
    <property type="entry name" value="DUF6286"/>
    <property type="match status" value="1"/>
</dbReference>
<evidence type="ECO:0000256" key="2">
    <source>
        <dbReference type="SAM" id="MobiDB-lite"/>
    </source>
</evidence>
<feature type="region of interest" description="Disordered" evidence="2">
    <location>
        <begin position="1"/>
        <end position="22"/>
    </location>
</feature>
<keyword evidence="6" id="KW-1185">Reference proteome</keyword>
<dbReference type="InterPro" id="IPR005531">
    <property type="entry name" value="Asp23"/>
</dbReference>
<feature type="compositionally biased region" description="Low complexity" evidence="2">
    <location>
        <begin position="1"/>
        <end position="18"/>
    </location>
</feature>
<feature type="domain" description="DUF6286" evidence="4">
    <location>
        <begin position="204"/>
        <end position="299"/>
    </location>
</feature>
<accession>A0A7W9GUV2</accession>
<evidence type="ECO:0000313" key="6">
    <source>
        <dbReference type="Proteomes" id="UP000542813"/>
    </source>
</evidence>
<comment type="similarity">
    <text evidence="1">Belongs to the asp23 family.</text>
</comment>
<reference evidence="5 6" key="1">
    <citation type="submission" date="2020-08" db="EMBL/GenBank/DDBJ databases">
        <title>Sequencing the genomes of 1000 actinobacteria strains.</title>
        <authorList>
            <person name="Klenk H.-P."/>
        </authorList>
    </citation>
    <scope>NUCLEOTIDE SEQUENCE [LARGE SCALE GENOMIC DNA]</scope>
    <source>
        <strain evidence="5 6">DSM 102122</strain>
    </source>
</reference>
<dbReference type="AlphaFoldDB" id="A0A7W9GUV2"/>
<evidence type="ECO:0000256" key="1">
    <source>
        <dbReference type="ARBA" id="ARBA00005721"/>
    </source>
</evidence>
<organism evidence="5 6">
    <name type="scientific">Jiangella mangrovi</name>
    <dbReference type="NCBI Taxonomy" id="1524084"/>
    <lineage>
        <taxon>Bacteria</taxon>
        <taxon>Bacillati</taxon>
        <taxon>Actinomycetota</taxon>
        <taxon>Actinomycetes</taxon>
        <taxon>Jiangellales</taxon>
        <taxon>Jiangellaceae</taxon>
        <taxon>Jiangella</taxon>
    </lineage>
</organism>
<feature type="transmembrane region" description="Helical" evidence="3">
    <location>
        <begin position="147"/>
        <end position="167"/>
    </location>
</feature>